<feature type="compositionally biased region" description="Basic residues" evidence="1">
    <location>
        <begin position="203"/>
        <end position="212"/>
    </location>
</feature>
<comment type="caution">
    <text evidence="2">The sequence shown here is derived from an EMBL/GenBank/DDBJ whole genome shotgun (WGS) entry which is preliminary data.</text>
</comment>
<name>X6MUQ3_RETFI</name>
<evidence type="ECO:0000313" key="3">
    <source>
        <dbReference type="Proteomes" id="UP000023152"/>
    </source>
</evidence>
<dbReference type="GO" id="GO:0003730">
    <property type="term" value="F:mRNA 3'-UTR binding"/>
    <property type="evidence" value="ECO:0007669"/>
    <property type="project" value="TreeGrafter"/>
</dbReference>
<evidence type="ECO:0000256" key="1">
    <source>
        <dbReference type="SAM" id="MobiDB-lite"/>
    </source>
</evidence>
<evidence type="ECO:0000313" key="2">
    <source>
        <dbReference type="EMBL" id="ETO17723.1"/>
    </source>
</evidence>
<feature type="region of interest" description="Disordered" evidence="1">
    <location>
        <begin position="200"/>
        <end position="225"/>
    </location>
</feature>
<dbReference type="Proteomes" id="UP000023152">
    <property type="component" value="Unassembled WGS sequence"/>
</dbReference>
<feature type="region of interest" description="Disordered" evidence="1">
    <location>
        <begin position="17"/>
        <end position="37"/>
    </location>
</feature>
<reference evidence="2 3" key="1">
    <citation type="journal article" date="2013" name="Curr. Biol.">
        <title>The Genome of the Foraminiferan Reticulomyxa filosa.</title>
        <authorList>
            <person name="Glockner G."/>
            <person name="Hulsmann N."/>
            <person name="Schleicher M."/>
            <person name="Noegel A.A."/>
            <person name="Eichinger L."/>
            <person name="Gallinger C."/>
            <person name="Pawlowski J."/>
            <person name="Sierra R."/>
            <person name="Euteneuer U."/>
            <person name="Pillet L."/>
            <person name="Moustafa A."/>
            <person name="Platzer M."/>
            <person name="Groth M."/>
            <person name="Szafranski K."/>
            <person name="Schliwa M."/>
        </authorList>
    </citation>
    <scope>NUCLEOTIDE SEQUENCE [LARGE SCALE GENOMIC DNA]</scope>
</reference>
<keyword evidence="3" id="KW-1185">Reference proteome</keyword>
<dbReference type="GO" id="GO:0032797">
    <property type="term" value="C:SMN complex"/>
    <property type="evidence" value="ECO:0007669"/>
    <property type="project" value="TreeGrafter"/>
</dbReference>
<feature type="compositionally biased region" description="Basic and acidic residues" evidence="1">
    <location>
        <begin position="17"/>
        <end position="29"/>
    </location>
</feature>
<feature type="compositionally biased region" description="Polar residues" evidence="1">
    <location>
        <begin position="214"/>
        <end position="223"/>
    </location>
</feature>
<dbReference type="AlphaFoldDB" id="X6MUQ3"/>
<proteinExistence type="predicted"/>
<dbReference type="InterPro" id="IPR015943">
    <property type="entry name" value="WD40/YVTN_repeat-like_dom_sf"/>
</dbReference>
<dbReference type="OrthoDB" id="7326421at2759"/>
<dbReference type="SUPFAM" id="SSF50978">
    <property type="entry name" value="WD40 repeat-like"/>
    <property type="match status" value="1"/>
</dbReference>
<dbReference type="GO" id="GO:0000387">
    <property type="term" value="P:spliceosomal snRNP assembly"/>
    <property type="evidence" value="ECO:0007669"/>
    <property type="project" value="TreeGrafter"/>
</dbReference>
<dbReference type="EMBL" id="ASPP01016117">
    <property type="protein sequence ID" value="ETO17723.1"/>
    <property type="molecule type" value="Genomic_DNA"/>
</dbReference>
<sequence>TIRIWTVPDALEVEQDFEQRSDKNEDRKGPVQPMGNPLLCSNRVKHDSKNKMSTSDPFHCKLIWKGIKNKVTCLAWHPIDEGWIAYGTCDGKIGCLDVFGEAHVEFISFHPTTVTHLEWKLSQKKVGDKEEKDGGWRLYSLGDGVLNASDGWRPNEASANVNDYLTKSNSNLSQPLAITAFTFEKINPWLYSRAANSKEKITSKKSKKRQKQKNPSASESTESLAPANDELNYHGQMAIVSTAQGDILLCSGEWKVLSVVHYQHKTVSTLVWSPWTNVPLDWLQAQMHVPPLEVLFFFLHID</sequence>
<protein>
    <submittedName>
        <fullName evidence="2">Gem (Nuclear organelle) associated protein 5</fullName>
    </submittedName>
</protein>
<accession>X6MUQ3</accession>
<dbReference type="InterPro" id="IPR036322">
    <property type="entry name" value="WD40_repeat_dom_sf"/>
</dbReference>
<dbReference type="GO" id="GO:0005634">
    <property type="term" value="C:nucleus"/>
    <property type="evidence" value="ECO:0007669"/>
    <property type="project" value="TreeGrafter"/>
</dbReference>
<feature type="non-terminal residue" evidence="2">
    <location>
        <position position="302"/>
    </location>
</feature>
<feature type="non-terminal residue" evidence="2">
    <location>
        <position position="1"/>
    </location>
</feature>
<dbReference type="PANTHER" id="PTHR46362">
    <property type="entry name" value="GEM-ASSOCIATED PROTEIN 5"/>
    <property type="match status" value="1"/>
</dbReference>
<dbReference type="InterPro" id="IPR052640">
    <property type="entry name" value="Gemin-5"/>
</dbReference>
<gene>
    <name evidence="2" type="ORF">RFI_19593</name>
</gene>
<organism evidence="2 3">
    <name type="scientific">Reticulomyxa filosa</name>
    <dbReference type="NCBI Taxonomy" id="46433"/>
    <lineage>
        <taxon>Eukaryota</taxon>
        <taxon>Sar</taxon>
        <taxon>Rhizaria</taxon>
        <taxon>Retaria</taxon>
        <taxon>Foraminifera</taxon>
        <taxon>Monothalamids</taxon>
        <taxon>Reticulomyxidae</taxon>
        <taxon>Reticulomyxa</taxon>
    </lineage>
</organism>
<dbReference type="PANTHER" id="PTHR46362:SF1">
    <property type="entry name" value="GEM-ASSOCIATED PROTEIN 5"/>
    <property type="match status" value="1"/>
</dbReference>
<dbReference type="Gene3D" id="2.130.10.10">
    <property type="entry name" value="YVTN repeat-like/Quinoprotein amine dehydrogenase"/>
    <property type="match status" value="1"/>
</dbReference>